<dbReference type="RefSeq" id="WP_211939704.1">
    <property type="nucleotide sequence ID" value="NZ_CP073078.1"/>
</dbReference>
<protein>
    <submittedName>
        <fullName evidence="1">Uncharacterized protein</fullName>
    </submittedName>
</protein>
<evidence type="ECO:0000313" key="1">
    <source>
        <dbReference type="EMBL" id="QUD89652.1"/>
    </source>
</evidence>
<dbReference type="AlphaFoldDB" id="A0A975G359"/>
<keyword evidence="2" id="KW-1185">Reference proteome</keyword>
<accession>A0A975G359</accession>
<reference evidence="1" key="1">
    <citation type="submission" date="2021-04" db="EMBL/GenBank/DDBJ databases">
        <title>The complete genome sequence of Caulobacter sp. S6.</title>
        <authorList>
            <person name="Tang Y."/>
            <person name="Ouyang W."/>
            <person name="Liu Q."/>
            <person name="Huang B."/>
            <person name="Guo Z."/>
            <person name="Lei P."/>
        </authorList>
    </citation>
    <scope>NUCLEOTIDE SEQUENCE</scope>
    <source>
        <strain evidence="1">S6</strain>
    </source>
</reference>
<dbReference type="KEGG" id="caul:KCG34_07195"/>
<organism evidence="1 2">
    <name type="scientific">Phenylobacterium montanum</name>
    <dbReference type="NCBI Taxonomy" id="2823693"/>
    <lineage>
        <taxon>Bacteria</taxon>
        <taxon>Pseudomonadati</taxon>
        <taxon>Pseudomonadota</taxon>
        <taxon>Alphaproteobacteria</taxon>
        <taxon>Caulobacterales</taxon>
        <taxon>Caulobacteraceae</taxon>
        <taxon>Phenylobacterium</taxon>
    </lineage>
</organism>
<sequence length="277" mass="28754">MLTAVAMAAATMGLAACEEHQSAAVKGAPEHLHGALSGDIEQQAVLAACYETKDQCPGIEADPALACAWRGVRLASASPDLKLVDSEAFTVACAEQQEDFRQRASIGLIDLALRVYGRRLDGLDQMVAAADPKAALYPSIEQVRERINAGLAQAGDSQRLPKFSPRKPGRDEPIFWSTCGETVCLEGFTPAFGGGVLSYRVTVKTAPASVALRASRASALAAAGLEAPAAADALGSAQASQLTLGPVCWTKAQTKDGAAVAGASRAPCRLNSSWDES</sequence>
<evidence type="ECO:0000313" key="2">
    <source>
        <dbReference type="Proteomes" id="UP000676409"/>
    </source>
</evidence>
<name>A0A975G359_9CAUL</name>
<gene>
    <name evidence="1" type="ORF">KCG34_07195</name>
</gene>
<dbReference type="EMBL" id="CP073078">
    <property type="protein sequence ID" value="QUD89652.1"/>
    <property type="molecule type" value="Genomic_DNA"/>
</dbReference>
<dbReference type="Proteomes" id="UP000676409">
    <property type="component" value="Chromosome"/>
</dbReference>
<proteinExistence type="predicted"/>